<name>A0A8K0UER2_9AGAR</name>
<protein>
    <submittedName>
        <fullName evidence="1">Uncharacterized protein</fullName>
    </submittedName>
</protein>
<dbReference type="Proteomes" id="UP000813824">
    <property type="component" value="Unassembled WGS sequence"/>
</dbReference>
<sequence>MGRPLYSSSVVAPAVASQHATSPATPDVTIIRAPSEVAPDHPELSRWSYWNAFDPDADDFFDGPNAVYEAFVDPSSLPPLREEVALEEAGQTRRGLQVSDIQMITDLARSTTPLSDGSSSGSTTPALDDSYTVHLGEVQPLSHNATNSDGEVVEEASPAFPDSMPAPVIRRVLTPSSVPAEVVEVTRPVTPPRPSTPPAVNVTPLVYTPSPPPTVTPRLFTWAPRNFPASPLPNRNARMSVAHISPSYIPPAIVNRVQG</sequence>
<gene>
    <name evidence="1" type="ORF">BXZ70DRAFT_962169</name>
</gene>
<reference evidence="1" key="1">
    <citation type="journal article" date="2021" name="New Phytol.">
        <title>Evolutionary innovations through gain and loss of genes in the ectomycorrhizal Boletales.</title>
        <authorList>
            <person name="Wu G."/>
            <person name="Miyauchi S."/>
            <person name="Morin E."/>
            <person name="Kuo A."/>
            <person name="Drula E."/>
            <person name="Varga T."/>
            <person name="Kohler A."/>
            <person name="Feng B."/>
            <person name="Cao Y."/>
            <person name="Lipzen A."/>
            <person name="Daum C."/>
            <person name="Hundley H."/>
            <person name="Pangilinan J."/>
            <person name="Johnson J."/>
            <person name="Barry K."/>
            <person name="LaButti K."/>
            <person name="Ng V."/>
            <person name="Ahrendt S."/>
            <person name="Min B."/>
            <person name="Choi I.G."/>
            <person name="Park H."/>
            <person name="Plett J.M."/>
            <person name="Magnuson J."/>
            <person name="Spatafora J.W."/>
            <person name="Nagy L.G."/>
            <person name="Henrissat B."/>
            <person name="Grigoriev I.V."/>
            <person name="Yang Z.L."/>
            <person name="Xu J."/>
            <person name="Martin F.M."/>
        </authorList>
    </citation>
    <scope>NUCLEOTIDE SEQUENCE</scope>
    <source>
        <strain evidence="1">KKN 215</strain>
    </source>
</reference>
<evidence type="ECO:0000313" key="2">
    <source>
        <dbReference type="Proteomes" id="UP000813824"/>
    </source>
</evidence>
<comment type="caution">
    <text evidence="1">The sequence shown here is derived from an EMBL/GenBank/DDBJ whole genome shotgun (WGS) entry which is preliminary data.</text>
</comment>
<organism evidence="1 2">
    <name type="scientific">Cristinia sonorae</name>
    <dbReference type="NCBI Taxonomy" id="1940300"/>
    <lineage>
        <taxon>Eukaryota</taxon>
        <taxon>Fungi</taxon>
        <taxon>Dikarya</taxon>
        <taxon>Basidiomycota</taxon>
        <taxon>Agaricomycotina</taxon>
        <taxon>Agaricomycetes</taxon>
        <taxon>Agaricomycetidae</taxon>
        <taxon>Agaricales</taxon>
        <taxon>Pleurotineae</taxon>
        <taxon>Stephanosporaceae</taxon>
        <taxon>Cristinia</taxon>
    </lineage>
</organism>
<evidence type="ECO:0000313" key="1">
    <source>
        <dbReference type="EMBL" id="KAH8077886.1"/>
    </source>
</evidence>
<proteinExistence type="predicted"/>
<accession>A0A8K0UER2</accession>
<dbReference type="EMBL" id="JAEVFJ010000061">
    <property type="protein sequence ID" value="KAH8077886.1"/>
    <property type="molecule type" value="Genomic_DNA"/>
</dbReference>
<keyword evidence="2" id="KW-1185">Reference proteome</keyword>
<dbReference type="AlphaFoldDB" id="A0A8K0UER2"/>
<dbReference type="OrthoDB" id="3265863at2759"/>